<gene>
    <name evidence="2" type="ORF">Ddye_001720</name>
</gene>
<feature type="domain" description="hAT-like transposase RNase-H fold" evidence="1">
    <location>
        <begin position="1"/>
        <end position="65"/>
    </location>
</feature>
<accession>A0AAE0CTS0</accession>
<dbReference type="EMBL" id="JANJYI010000001">
    <property type="protein sequence ID" value="KAK2663146.1"/>
    <property type="molecule type" value="Genomic_DNA"/>
</dbReference>
<dbReference type="InterPro" id="IPR025525">
    <property type="entry name" value="hAT-like_transposase_RNase-H"/>
</dbReference>
<reference evidence="2" key="1">
    <citation type="journal article" date="2023" name="Plant J.">
        <title>Genome sequences and population genomics provide insights into the demographic history, inbreeding, and mutation load of two 'living fossil' tree species of Dipteronia.</title>
        <authorList>
            <person name="Feng Y."/>
            <person name="Comes H.P."/>
            <person name="Chen J."/>
            <person name="Zhu S."/>
            <person name="Lu R."/>
            <person name="Zhang X."/>
            <person name="Li P."/>
            <person name="Qiu J."/>
            <person name="Olsen K.M."/>
            <person name="Qiu Y."/>
        </authorList>
    </citation>
    <scope>NUCLEOTIDE SEQUENCE</scope>
    <source>
        <strain evidence="2">KIB01</strain>
    </source>
</reference>
<dbReference type="GO" id="GO:0003677">
    <property type="term" value="F:DNA binding"/>
    <property type="evidence" value="ECO:0007669"/>
    <property type="project" value="InterPro"/>
</dbReference>
<evidence type="ECO:0000313" key="2">
    <source>
        <dbReference type="EMBL" id="KAK2663146.1"/>
    </source>
</evidence>
<organism evidence="2 3">
    <name type="scientific">Dipteronia dyeriana</name>
    <dbReference type="NCBI Taxonomy" id="168575"/>
    <lineage>
        <taxon>Eukaryota</taxon>
        <taxon>Viridiplantae</taxon>
        <taxon>Streptophyta</taxon>
        <taxon>Embryophyta</taxon>
        <taxon>Tracheophyta</taxon>
        <taxon>Spermatophyta</taxon>
        <taxon>Magnoliopsida</taxon>
        <taxon>eudicotyledons</taxon>
        <taxon>Gunneridae</taxon>
        <taxon>Pentapetalae</taxon>
        <taxon>rosids</taxon>
        <taxon>malvids</taxon>
        <taxon>Sapindales</taxon>
        <taxon>Sapindaceae</taxon>
        <taxon>Hippocastanoideae</taxon>
        <taxon>Acereae</taxon>
        <taxon>Dipteronia</taxon>
    </lineage>
</organism>
<protein>
    <recommendedName>
        <fullName evidence="1">hAT-like transposase RNase-H fold domain-containing protein</fullName>
    </recommendedName>
</protein>
<dbReference type="PANTHER" id="PTHR23272">
    <property type="entry name" value="BED FINGER-RELATED"/>
    <property type="match status" value="1"/>
</dbReference>
<dbReference type="AlphaFoldDB" id="A0AAE0CTS0"/>
<proteinExistence type="predicted"/>
<dbReference type="Proteomes" id="UP001280121">
    <property type="component" value="Unassembled WGS sequence"/>
</dbReference>
<dbReference type="Pfam" id="PF14372">
    <property type="entry name" value="hAT-like_RNase-H"/>
    <property type="match status" value="1"/>
</dbReference>
<keyword evidence="3" id="KW-1185">Reference proteome</keyword>
<sequence>MALFMSQKFDSYWSEFHGVMVMETILDPRFKVKVMEYYFPAIYGDGTSDEIKKIQNNLLRMMREYKGKSEAS</sequence>
<name>A0AAE0CTS0_9ROSI</name>
<comment type="caution">
    <text evidence="2">The sequence shown here is derived from an EMBL/GenBank/DDBJ whole genome shotgun (WGS) entry which is preliminary data.</text>
</comment>
<evidence type="ECO:0000259" key="1">
    <source>
        <dbReference type="Pfam" id="PF14372"/>
    </source>
</evidence>
<evidence type="ECO:0000313" key="3">
    <source>
        <dbReference type="Proteomes" id="UP001280121"/>
    </source>
</evidence>
<dbReference type="PANTHER" id="PTHR23272:SF161">
    <property type="entry name" value="ZINC FINGER BED DOMAIN-CONTAINING PROTEIN RICESLEEPER 1-LIKE"/>
    <property type="match status" value="1"/>
</dbReference>